<feature type="transmembrane region" description="Helical" evidence="2">
    <location>
        <begin position="28"/>
        <end position="47"/>
    </location>
</feature>
<protein>
    <submittedName>
        <fullName evidence="3">Uncharacterized protein</fullName>
    </submittedName>
</protein>
<feature type="region of interest" description="Disordered" evidence="1">
    <location>
        <begin position="1"/>
        <end position="23"/>
    </location>
</feature>
<accession>A0A918ZUZ4</accession>
<name>A0A918ZUZ4_9ACTN</name>
<keyword evidence="2" id="KW-1133">Transmembrane helix</keyword>
<evidence type="ECO:0000256" key="2">
    <source>
        <dbReference type="SAM" id="Phobius"/>
    </source>
</evidence>
<reference evidence="3" key="1">
    <citation type="journal article" date="2014" name="Int. J. Syst. Evol. Microbiol.">
        <title>Complete genome sequence of Corynebacterium casei LMG S-19264T (=DSM 44701T), isolated from a smear-ripened cheese.</title>
        <authorList>
            <consortium name="US DOE Joint Genome Institute (JGI-PGF)"/>
            <person name="Walter F."/>
            <person name="Albersmeier A."/>
            <person name="Kalinowski J."/>
            <person name="Ruckert C."/>
        </authorList>
    </citation>
    <scope>NUCLEOTIDE SEQUENCE</scope>
    <source>
        <strain evidence="3">JCM 4784</strain>
    </source>
</reference>
<dbReference type="EMBL" id="BNBT01000074">
    <property type="protein sequence ID" value="GHE71788.1"/>
    <property type="molecule type" value="Genomic_DNA"/>
</dbReference>
<keyword evidence="2" id="KW-0472">Membrane</keyword>
<dbReference type="Proteomes" id="UP000608024">
    <property type="component" value="Unassembled WGS sequence"/>
</dbReference>
<keyword evidence="2" id="KW-0812">Transmembrane</keyword>
<dbReference type="AlphaFoldDB" id="A0A918ZUZ4"/>
<evidence type="ECO:0000256" key="1">
    <source>
        <dbReference type="SAM" id="MobiDB-lite"/>
    </source>
</evidence>
<organism evidence="3 4">
    <name type="scientific">Streptomyces longispororuber</name>
    <dbReference type="NCBI Taxonomy" id="68230"/>
    <lineage>
        <taxon>Bacteria</taxon>
        <taxon>Bacillati</taxon>
        <taxon>Actinomycetota</taxon>
        <taxon>Actinomycetes</taxon>
        <taxon>Kitasatosporales</taxon>
        <taxon>Streptomycetaceae</taxon>
        <taxon>Streptomyces</taxon>
    </lineage>
</organism>
<evidence type="ECO:0000313" key="4">
    <source>
        <dbReference type="Proteomes" id="UP000608024"/>
    </source>
</evidence>
<keyword evidence="4" id="KW-1185">Reference proteome</keyword>
<evidence type="ECO:0000313" key="3">
    <source>
        <dbReference type="EMBL" id="GHE71788.1"/>
    </source>
</evidence>
<gene>
    <name evidence="3" type="ORF">GCM10018785_45050</name>
</gene>
<proteinExistence type="predicted"/>
<sequence>MCKARSDRDEDIVTTPSRRPAPTPHADLAVFLAVLVTGVILICSPVLHADQTPLLATALGTLYAAWHTPRATSND</sequence>
<comment type="caution">
    <text evidence="3">The sequence shown here is derived from an EMBL/GenBank/DDBJ whole genome shotgun (WGS) entry which is preliminary data.</text>
</comment>
<reference evidence="3" key="2">
    <citation type="submission" date="2020-09" db="EMBL/GenBank/DDBJ databases">
        <authorList>
            <person name="Sun Q."/>
            <person name="Ohkuma M."/>
        </authorList>
    </citation>
    <scope>NUCLEOTIDE SEQUENCE</scope>
    <source>
        <strain evidence="3">JCM 4784</strain>
    </source>
</reference>